<protein>
    <recommendedName>
        <fullName evidence="8">Homeobox domain-containing protein</fullName>
    </recommendedName>
</protein>
<name>A0A922LB74_DERFA</name>
<dbReference type="AlphaFoldDB" id="A0A922LB74"/>
<evidence type="ECO:0000256" key="4">
    <source>
        <dbReference type="ARBA" id="ARBA00023242"/>
    </source>
</evidence>
<reference evidence="9" key="2">
    <citation type="journal article" date="2022" name="Res Sq">
        <title>Comparative Genomics Reveals Insights into the Divergent Evolution of Astigmatic Mites and Household Pest Adaptations.</title>
        <authorList>
            <person name="Xiong Q."/>
            <person name="Wan A.T.-Y."/>
            <person name="Liu X.-Y."/>
            <person name="Fung C.S.-H."/>
            <person name="Xiao X."/>
            <person name="Malainual N."/>
            <person name="Hou J."/>
            <person name="Wang L."/>
            <person name="Wang M."/>
            <person name="Yang K."/>
            <person name="Cui Y."/>
            <person name="Leung E."/>
            <person name="Nong W."/>
            <person name="Shin S.-K."/>
            <person name="Au S."/>
            <person name="Jeong K.Y."/>
            <person name="Chew F.T."/>
            <person name="Hui J."/>
            <person name="Leung T.F."/>
            <person name="Tungtrongchitr A."/>
            <person name="Zhong N."/>
            <person name="Liu Z."/>
            <person name="Tsui S."/>
        </authorList>
    </citation>
    <scope>NUCLEOTIDE SEQUENCE</scope>
    <source>
        <strain evidence="9">Derf</strain>
        <tissue evidence="9">Whole organism</tissue>
    </source>
</reference>
<gene>
    <name evidence="9" type="ORF">DERF_001469</name>
</gene>
<evidence type="ECO:0000256" key="5">
    <source>
        <dbReference type="PROSITE-ProRule" id="PRU00108"/>
    </source>
</evidence>
<evidence type="ECO:0000313" key="9">
    <source>
        <dbReference type="EMBL" id="KAH9527457.1"/>
    </source>
</evidence>
<sequence length="485" mass="57673">MQQLDIFGSNNGDDDDDDQNDEKICPTKNLEKNPTISNSAPMSSVENQQQINDRKQLFINFRLKLYKYALCKNNEEAFVDKSEAKCFEKYELLRKMQSIENKQKRNDIVKKPFFVVEKCVQDKFKENNKNFLTKWHESICRTNLSTIAKNSNPSTDEQMMSIFDVENHDPVKNFDEQSSINHDEQLQIKPEQIWIGKQVEISDYKSVSNEFDKMNSTTKNDDNSFQNVLPNCKIPKDSETKTETKFVHDENNNQINGNVSIKSESLMEYIIDENHNYYKKEENEINDDYLDFDDYDDYDDENENIENLNTMTPLEKRCQELLDMNSGESLKQIKFCLSKLKLKLIQNSPRLMYYFIIIVFQFDQNYDYVIELCRMTKMPLKFHRKLQQIWDHSCEQLEIRRKGVLKLTCVQRFRLKQRNPYPETITIGDRVKYGIPLKFKKMLINYYDKVNKHPSPLDKEKLAEKTRLTVKQVSTFFKNRRNRIG</sequence>
<dbReference type="PANTHER" id="PTHR10390:SF44">
    <property type="entry name" value="SIX HOMEOBOX 4"/>
    <property type="match status" value="1"/>
</dbReference>
<keyword evidence="3 5" id="KW-0371">Homeobox</keyword>
<comment type="caution">
    <text evidence="9">The sequence shown here is derived from an EMBL/GenBank/DDBJ whole genome shotgun (WGS) entry which is preliminary data.</text>
</comment>
<evidence type="ECO:0000256" key="3">
    <source>
        <dbReference type="ARBA" id="ARBA00023155"/>
    </source>
</evidence>
<keyword evidence="4 5" id="KW-0539">Nucleus</keyword>
<feature type="domain" description="Homeobox" evidence="8">
    <location>
        <begin position="443"/>
        <end position="485"/>
    </location>
</feature>
<evidence type="ECO:0000256" key="1">
    <source>
        <dbReference type="ARBA" id="ARBA00004123"/>
    </source>
</evidence>
<keyword evidence="2 5" id="KW-0238">DNA-binding</keyword>
<comment type="subcellular location">
    <subcellularLocation>
        <location evidence="1 5 6">Nucleus</location>
    </subcellularLocation>
</comment>
<reference evidence="9" key="1">
    <citation type="submission" date="2013-05" db="EMBL/GenBank/DDBJ databases">
        <authorList>
            <person name="Yim A.K.Y."/>
            <person name="Chan T.F."/>
            <person name="Ji K.M."/>
            <person name="Liu X.Y."/>
            <person name="Zhou J.W."/>
            <person name="Li R.Q."/>
            <person name="Yang K.Y."/>
            <person name="Li J."/>
            <person name="Li M."/>
            <person name="Law P.T.W."/>
            <person name="Wu Y.L."/>
            <person name="Cai Z.L."/>
            <person name="Qin H."/>
            <person name="Bao Y."/>
            <person name="Leung R.K.K."/>
            <person name="Ng P.K.S."/>
            <person name="Zou J."/>
            <person name="Zhong X.J."/>
            <person name="Ran P.X."/>
            <person name="Zhong N.S."/>
            <person name="Liu Z.G."/>
            <person name="Tsui S.K.W."/>
        </authorList>
    </citation>
    <scope>NUCLEOTIDE SEQUENCE</scope>
    <source>
        <strain evidence="9">Derf</strain>
        <tissue evidence="9">Whole organism</tissue>
    </source>
</reference>
<dbReference type="Pfam" id="PF00046">
    <property type="entry name" value="Homeodomain"/>
    <property type="match status" value="1"/>
</dbReference>
<feature type="compositionally biased region" description="Polar residues" evidence="7">
    <location>
        <begin position="32"/>
        <end position="48"/>
    </location>
</feature>
<dbReference type="InterPro" id="IPR031701">
    <property type="entry name" value="SIX1_SD"/>
</dbReference>
<dbReference type="PROSITE" id="PS50071">
    <property type="entry name" value="HOMEOBOX_2"/>
    <property type="match status" value="1"/>
</dbReference>
<feature type="region of interest" description="Disordered" evidence="7">
    <location>
        <begin position="1"/>
        <end position="48"/>
    </location>
</feature>
<dbReference type="GO" id="GO:0005634">
    <property type="term" value="C:nucleus"/>
    <property type="evidence" value="ECO:0007669"/>
    <property type="project" value="UniProtKB-SubCell"/>
</dbReference>
<dbReference type="CDD" id="cd00086">
    <property type="entry name" value="homeodomain"/>
    <property type="match status" value="1"/>
</dbReference>
<dbReference type="GO" id="GO:0000978">
    <property type="term" value="F:RNA polymerase II cis-regulatory region sequence-specific DNA binding"/>
    <property type="evidence" value="ECO:0007669"/>
    <property type="project" value="TreeGrafter"/>
</dbReference>
<dbReference type="GO" id="GO:0005667">
    <property type="term" value="C:transcription regulator complex"/>
    <property type="evidence" value="ECO:0007669"/>
    <property type="project" value="TreeGrafter"/>
</dbReference>
<dbReference type="PANTHER" id="PTHR10390">
    <property type="entry name" value="HOMEOBOX PROTEIN SIX"/>
    <property type="match status" value="1"/>
</dbReference>
<dbReference type="Pfam" id="PF16878">
    <property type="entry name" value="SIX1_SD"/>
    <property type="match status" value="1"/>
</dbReference>
<dbReference type="SUPFAM" id="SSF46689">
    <property type="entry name" value="Homeodomain-like"/>
    <property type="match status" value="1"/>
</dbReference>
<evidence type="ECO:0000259" key="8">
    <source>
        <dbReference type="PROSITE" id="PS50071"/>
    </source>
</evidence>
<dbReference type="InterPro" id="IPR001356">
    <property type="entry name" value="HD"/>
</dbReference>
<accession>A0A922LB74</accession>
<evidence type="ECO:0000313" key="10">
    <source>
        <dbReference type="Proteomes" id="UP000790347"/>
    </source>
</evidence>
<organism evidence="9 10">
    <name type="scientific">Dermatophagoides farinae</name>
    <name type="common">American house dust mite</name>
    <dbReference type="NCBI Taxonomy" id="6954"/>
    <lineage>
        <taxon>Eukaryota</taxon>
        <taxon>Metazoa</taxon>
        <taxon>Ecdysozoa</taxon>
        <taxon>Arthropoda</taxon>
        <taxon>Chelicerata</taxon>
        <taxon>Arachnida</taxon>
        <taxon>Acari</taxon>
        <taxon>Acariformes</taxon>
        <taxon>Sarcoptiformes</taxon>
        <taxon>Astigmata</taxon>
        <taxon>Psoroptidia</taxon>
        <taxon>Analgoidea</taxon>
        <taxon>Pyroglyphidae</taxon>
        <taxon>Dermatophagoidinae</taxon>
        <taxon>Dermatophagoides</taxon>
    </lineage>
</organism>
<dbReference type="GO" id="GO:0000981">
    <property type="term" value="F:DNA-binding transcription factor activity, RNA polymerase II-specific"/>
    <property type="evidence" value="ECO:0007669"/>
    <property type="project" value="TreeGrafter"/>
</dbReference>
<dbReference type="EMBL" id="ASGP02000001">
    <property type="protein sequence ID" value="KAH9527457.1"/>
    <property type="molecule type" value="Genomic_DNA"/>
</dbReference>
<dbReference type="InterPro" id="IPR009057">
    <property type="entry name" value="Homeodomain-like_sf"/>
</dbReference>
<evidence type="ECO:0000256" key="6">
    <source>
        <dbReference type="RuleBase" id="RU000682"/>
    </source>
</evidence>
<keyword evidence="10" id="KW-1185">Reference proteome</keyword>
<feature type="compositionally biased region" description="Basic and acidic residues" evidence="7">
    <location>
        <begin position="21"/>
        <end position="31"/>
    </location>
</feature>
<evidence type="ECO:0000256" key="7">
    <source>
        <dbReference type="SAM" id="MobiDB-lite"/>
    </source>
</evidence>
<dbReference type="Proteomes" id="UP000790347">
    <property type="component" value="Unassembled WGS sequence"/>
</dbReference>
<proteinExistence type="predicted"/>
<evidence type="ECO:0000256" key="2">
    <source>
        <dbReference type="ARBA" id="ARBA00023125"/>
    </source>
</evidence>
<dbReference type="Gene3D" id="1.10.10.60">
    <property type="entry name" value="Homeodomain-like"/>
    <property type="match status" value="1"/>
</dbReference>